<reference evidence="1" key="1">
    <citation type="submission" date="2021-06" db="EMBL/GenBank/DDBJ databases">
        <authorList>
            <person name="Kallberg Y."/>
            <person name="Tangrot J."/>
            <person name="Rosling A."/>
        </authorList>
    </citation>
    <scope>NUCLEOTIDE SEQUENCE</scope>
    <source>
        <strain evidence="1">MA461A</strain>
    </source>
</reference>
<feature type="non-terminal residue" evidence="1">
    <location>
        <position position="1"/>
    </location>
</feature>
<dbReference type="EMBL" id="CAJVQC010116913">
    <property type="protein sequence ID" value="CAG8837198.1"/>
    <property type="molecule type" value="Genomic_DNA"/>
</dbReference>
<accession>A0ACA9SEE5</accession>
<keyword evidence="2" id="KW-1185">Reference proteome</keyword>
<evidence type="ECO:0000313" key="2">
    <source>
        <dbReference type="Proteomes" id="UP000789920"/>
    </source>
</evidence>
<name>A0ACA9SEE5_9GLOM</name>
<sequence length="138" mass="15688">LLEKNDVIVSNNSEEENKEVQAISVADEAPTAHKEIKVYTSQFTTPDQSSDHVHMLDESKRLKHSEAVQKLVEEEVTKNYLPPAITSAVKDYMTRILNLSSSIKKLKHAEVTNIKYKVCEVQNDYLDGNKNKKSDIEE</sequence>
<feature type="non-terminal residue" evidence="1">
    <location>
        <position position="138"/>
    </location>
</feature>
<comment type="caution">
    <text evidence="1">The sequence shown here is derived from an EMBL/GenBank/DDBJ whole genome shotgun (WGS) entry which is preliminary data.</text>
</comment>
<gene>
    <name evidence="1" type="ORF">RPERSI_LOCUS30213</name>
</gene>
<evidence type="ECO:0000313" key="1">
    <source>
        <dbReference type="EMBL" id="CAG8837198.1"/>
    </source>
</evidence>
<protein>
    <submittedName>
        <fullName evidence="1">21276_t:CDS:1</fullName>
    </submittedName>
</protein>
<proteinExistence type="predicted"/>
<dbReference type="Proteomes" id="UP000789920">
    <property type="component" value="Unassembled WGS sequence"/>
</dbReference>
<organism evidence="1 2">
    <name type="scientific">Racocetra persica</name>
    <dbReference type="NCBI Taxonomy" id="160502"/>
    <lineage>
        <taxon>Eukaryota</taxon>
        <taxon>Fungi</taxon>
        <taxon>Fungi incertae sedis</taxon>
        <taxon>Mucoromycota</taxon>
        <taxon>Glomeromycotina</taxon>
        <taxon>Glomeromycetes</taxon>
        <taxon>Diversisporales</taxon>
        <taxon>Gigasporaceae</taxon>
        <taxon>Racocetra</taxon>
    </lineage>
</organism>